<geneLocation type="chloroplast" evidence="2"/>
<evidence type="ECO:0000256" key="1">
    <source>
        <dbReference type="RuleBase" id="RU364085"/>
    </source>
</evidence>
<keyword evidence="1" id="KW-0472">Membrane</keyword>
<name>A0A286QH91_9MONI</name>
<dbReference type="EMBL" id="KX258660">
    <property type="protein sequence ID" value="APT65971.1"/>
    <property type="molecule type" value="Genomic_DNA"/>
</dbReference>
<keyword evidence="1 2" id="KW-0934">Plastid</keyword>
<dbReference type="Pfam" id="PF05758">
    <property type="entry name" value="Ycf1"/>
    <property type="match status" value="3"/>
</dbReference>
<protein>
    <recommendedName>
        <fullName evidence="1">Protein TIC 214</fullName>
    </recommendedName>
    <alternativeName>
        <fullName evidence="1">Translocon at the inner envelope membrane of chloroplasts 214</fullName>
    </alternativeName>
</protein>
<sequence length="1637" mass="188238">MSPSLLFGFYYGLLPTLPIGPSQILCLRSFLLWGDFSGVAALIGSMTGQLLVFSSVFISPIYLLIPRPNLVTIAVLPYMFIFWSRTKDLPDYQALRPAQSIRDSRVASTFPNSPVLQPFNPILLPNATLARLIYLVMFRYSNSTTFLMGSFSGWLVGHLLLGQSSRLSMHRIEKDSPILHIWLKRVMYKTFSIVSFITMLSYPGRSPVPFVTRKFEDELIRYDKTCLDLPSSAKWLCEPWPNSFFDPRRTNRPMRHRPISRIIHRSDVKRRVSTCFFAECVNGSNSRLVFASLPGSSILEEQLRKSLKGFDVSSSTPSHYQSWILDHPNERENLHNELKDRIRLLNNGCVFSGAIGKRTKSKIEGYMGLPKIYDPLMSQLHRVRVPNSRSFLTICETTTPIPKTYEYFAGVVNRENKIETRILNKHKEFVNNKIPLPWEPLSPDATEVSEFLFDRLIPNEQKLDSLELRSVLEAINNFQPSVTWEDIFKLLPTDRALFFIYFEDMCRNPNRAFLSDASLTGRKKVSFMMGRRRKICLTHRIEDLERDLFRNTQFINESRFDIPGMESDIRNKKLRNLATNFGKTGLRSAKLLKRYSKASDFRRRLIKGSMRARRRKTLIWKMLQGKIHSPFFIRWMEIPGSTSSWSKGSTEWDPEVAMVDTRGGANPQVEQVSITPSPQRSFGRSKYERLNLAARLDMGSIHTGRGLLLVSQSNFRRYVKLPLLIIPKNIGRILCLQVPEWGEDRIDPCRESHVICSYDGEEFPENRFPGRWLKDGVQTKILFPSQLKPWHSKRRRSLKKKGLTNQSIKPEVSSNDGYVDQLGKERVQFSYLTAWGFQTDVPFGTIRKDPSFWNPVRQRIVKTFGKKFASQTKRVGRFINSLIESMRFERTVLNPSIGVEAIGGTTSTNNVEGRGPADVGSRIRKNENLAGHDAIDGKAEMTSNTINRNIQSVSDDGEALLGYTTNEFKSDTQSEMMSLFGDAGPGGNDRRALRRCIEEMDIRKLRDTIIGGSSKSEIESIAIQQRLLDLHTWVAKPNNNCVSSVIKLYKKFLEINAYSATGFEALEAHLVRTVSGIAQIHEEKEQSNPDVSNQRAALLGIGSNGSTGFISQAYVFDGVWSTCLRDGTDLTAASSEDEMSDKSFGRSANDISNYEAKYFGDVSAHNLHQYPYIDESIIKYGRDWGFLKSINALNANDWKSRLDCLDRYNLPIEMWSRISPKKWKNFIHKANNSDWVDASVHERGNHHLFKRRSENHSIYAENSLLKARIANLSKQRECSNLLHSFANFSRDTDVQGFTTRQNAIERRIRSINRMRQIAKERRKKVIARPVIFNSRMKWNVKLDSAPWVVAPDSVETYRNKTIFIPDELVPIEAYEALFGDRSHEEFGMALSFNKFSNDKSEVRKRRFATRQSFHPKRRWKFRPKLLERKSEKLRELASTIHVMGNHETIIAFTEDTDLEPDLLSLILGRGRRKVLNHLFFDAYSRRAKVLTDQILIYKMISTLPKFRKKFRKVLDKKGFDEFVLCLPKKERDRGGVHSIFYNIEDLFSPRCRRQLRLLEYLSIPSHTDFPDSVLDFVPGEGAAGMNGYENPIKVQRIKRLLWPTHRLEELACVGRFCFGATDGSRAATLRMKMYLDT</sequence>
<comment type="similarity">
    <text evidence="1">Belongs to the TIC214 family.</text>
</comment>
<dbReference type="GO" id="GO:0015031">
    <property type="term" value="P:protein transport"/>
    <property type="evidence" value="ECO:0007669"/>
    <property type="project" value="UniProtKB-KW"/>
</dbReference>
<comment type="caution">
    <text evidence="1">Lacks conserved residue(s) required for the propagation of feature annotation.</text>
</comment>
<dbReference type="EMBL" id="KX258660">
    <property type="protein sequence ID" value="APT65970.1"/>
    <property type="molecule type" value="Genomic_DNA"/>
</dbReference>
<gene>
    <name evidence="2" type="primary">ycf1</name>
    <name evidence="1" type="synonym">TIC214</name>
</gene>
<evidence type="ECO:0000313" key="2">
    <source>
        <dbReference type="EMBL" id="APT65970.1"/>
    </source>
</evidence>
<comment type="function">
    <text evidence="1">Involved in protein precursor import into chloroplasts. May be part of an intermediate translocation complex acting as a protein-conducting channel at the inner envelope.</text>
</comment>
<feature type="transmembrane region" description="Helical" evidence="1">
    <location>
        <begin position="146"/>
        <end position="165"/>
    </location>
</feature>
<reference evidence="2" key="1">
    <citation type="journal article" date="2017" name="Am. J. Bot.">
        <title>Plastome sequences of an ancient fern lineage reveal remarkable changes in gene content and architecture.</title>
        <authorList>
            <person name="Labiak P.H."/>
            <person name="Karol K.G."/>
        </authorList>
    </citation>
    <scope>NUCLEOTIDE SEQUENCE</scope>
</reference>
<keyword evidence="1 2" id="KW-0150">Chloroplast</keyword>
<keyword evidence="1" id="KW-0653">Protein transport</keyword>
<dbReference type="RefSeq" id="YP_009424094.1">
    <property type="nucleotide sequence ID" value="NC_035807.1"/>
</dbReference>
<comment type="subcellular location">
    <subcellularLocation>
        <location evidence="1">Plastid</location>
        <location evidence="1">Chloroplast inner membrane</location>
    </subcellularLocation>
</comment>
<feature type="transmembrane region" description="Helical" evidence="1">
    <location>
        <begin position="36"/>
        <end position="58"/>
    </location>
</feature>
<keyword evidence="1" id="KW-0812">Transmembrane</keyword>
<keyword evidence="1" id="KW-1001">Plastid inner membrane</keyword>
<dbReference type="PANTHER" id="PTHR33163">
    <property type="entry name" value="PROTEIN TIC 214-RELATED"/>
    <property type="match status" value="1"/>
</dbReference>
<proteinExistence type="inferred from homology"/>
<dbReference type="InterPro" id="IPR008896">
    <property type="entry name" value="TIC214"/>
</dbReference>
<dbReference type="GeneID" id="33944200"/>
<keyword evidence="1" id="KW-1133">Transmembrane helix</keyword>
<dbReference type="RefSeq" id="YP_009424091.1">
    <property type="nucleotide sequence ID" value="NC_035807.1"/>
</dbReference>
<accession>A0A286QH91</accession>
<dbReference type="GO" id="GO:0009706">
    <property type="term" value="C:chloroplast inner membrane"/>
    <property type="evidence" value="ECO:0007669"/>
    <property type="project" value="UniProtKB-SubCell"/>
</dbReference>
<comment type="subunit">
    <text evidence="1">Part of the Tic complex.</text>
</comment>
<dbReference type="GeneID" id="33944184"/>
<organism evidence="2">
    <name type="scientific">Schizaea elegans</name>
    <dbReference type="NCBI Taxonomy" id="180990"/>
    <lineage>
        <taxon>Eukaryota</taxon>
        <taxon>Viridiplantae</taxon>
        <taxon>Streptophyta</taxon>
        <taxon>Embryophyta</taxon>
        <taxon>Tracheophyta</taxon>
        <taxon>Polypodiopsida</taxon>
        <taxon>Polypodiidae</taxon>
        <taxon>Schizaeales</taxon>
        <taxon>Schizaeaceae</taxon>
        <taxon>Schizaea</taxon>
    </lineage>
</organism>
<keyword evidence="1" id="KW-0813">Transport</keyword>